<evidence type="ECO:0000259" key="1">
    <source>
        <dbReference type="Pfam" id="PF12172"/>
    </source>
</evidence>
<feature type="non-terminal residue" evidence="2">
    <location>
        <position position="77"/>
    </location>
</feature>
<protein>
    <recommendedName>
        <fullName evidence="1">ChsH2 rubredoxin-like zinc ribbon domain-containing protein</fullName>
    </recommendedName>
</protein>
<comment type="caution">
    <text evidence="2">The sequence shown here is derived from an EMBL/GenBank/DDBJ whole genome shotgun (WGS) entry which is preliminary data.</text>
</comment>
<dbReference type="AlphaFoldDB" id="X0W1T6"/>
<sequence>MALTQVSIRDDILELSGDGPRLIGMRCKDCDNHIFPYQEGCNRCTGTNVEKIRLGTKGKLWAWTIQGFPPKAPPYLG</sequence>
<reference evidence="2" key="1">
    <citation type="journal article" date="2014" name="Front. Microbiol.">
        <title>High frequency of phylogenetically diverse reductive dehalogenase-homologous genes in deep subseafloor sedimentary metagenomes.</title>
        <authorList>
            <person name="Kawai M."/>
            <person name="Futagami T."/>
            <person name="Toyoda A."/>
            <person name="Takaki Y."/>
            <person name="Nishi S."/>
            <person name="Hori S."/>
            <person name="Arai W."/>
            <person name="Tsubouchi T."/>
            <person name="Morono Y."/>
            <person name="Uchiyama I."/>
            <person name="Ito T."/>
            <person name="Fujiyama A."/>
            <person name="Inagaki F."/>
            <person name="Takami H."/>
        </authorList>
    </citation>
    <scope>NUCLEOTIDE SEQUENCE</scope>
    <source>
        <strain evidence="2">Expedition CK06-06</strain>
    </source>
</reference>
<dbReference type="EMBL" id="BARS01034633">
    <property type="protein sequence ID" value="GAG24480.1"/>
    <property type="molecule type" value="Genomic_DNA"/>
</dbReference>
<feature type="domain" description="ChsH2 rubredoxin-like zinc ribbon" evidence="1">
    <location>
        <begin position="20"/>
        <end position="50"/>
    </location>
</feature>
<evidence type="ECO:0000313" key="2">
    <source>
        <dbReference type="EMBL" id="GAG24480.1"/>
    </source>
</evidence>
<accession>X0W1T6</accession>
<name>X0W1T6_9ZZZZ</name>
<gene>
    <name evidence="2" type="ORF">S01H1_53479</name>
</gene>
<dbReference type="SUPFAM" id="SSF50249">
    <property type="entry name" value="Nucleic acid-binding proteins"/>
    <property type="match status" value="1"/>
</dbReference>
<dbReference type="InterPro" id="IPR012340">
    <property type="entry name" value="NA-bd_OB-fold"/>
</dbReference>
<dbReference type="Pfam" id="PF12172">
    <property type="entry name" value="zf-ChsH2"/>
    <property type="match status" value="1"/>
</dbReference>
<dbReference type="InterPro" id="IPR022002">
    <property type="entry name" value="ChsH2_Znr"/>
</dbReference>
<organism evidence="2">
    <name type="scientific">marine sediment metagenome</name>
    <dbReference type="NCBI Taxonomy" id="412755"/>
    <lineage>
        <taxon>unclassified sequences</taxon>
        <taxon>metagenomes</taxon>
        <taxon>ecological metagenomes</taxon>
    </lineage>
</organism>
<proteinExistence type="predicted"/>